<dbReference type="EMBL" id="JADEXN010000082">
    <property type="protein sequence ID" value="MBE9040416.1"/>
    <property type="molecule type" value="Genomic_DNA"/>
</dbReference>
<evidence type="ECO:0000256" key="1">
    <source>
        <dbReference type="HAMAP-Rule" id="MF_01360"/>
    </source>
</evidence>
<evidence type="ECO:0000313" key="2">
    <source>
        <dbReference type="EMBL" id="MBE9040416.1"/>
    </source>
</evidence>
<dbReference type="InterPro" id="IPR020885">
    <property type="entry name" value="UPF0367"/>
</dbReference>
<dbReference type="NCBIfam" id="NF010236">
    <property type="entry name" value="PRK13683.1"/>
    <property type="match status" value="1"/>
</dbReference>
<dbReference type="Pfam" id="PF26132">
    <property type="entry name" value="UPF0367"/>
    <property type="match status" value="1"/>
</dbReference>
<dbReference type="Proteomes" id="UP000621799">
    <property type="component" value="Unassembled WGS sequence"/>
</dbReference>
<sequence>MFTIDVMLKLAPLPLSVQRKTEEDASALYGQIHEAMKSGTPQLLELTCDRQPEKKICVLTSEVCAVQISEKSGGATSGKQPGFFAALTQTEA</sequence>
<organism evidence="2 3">
    <name type="scientific">Zarconia navalis LEGE 11467</name>
    <dbReference type="NCBI Taxonomy" id="1828826"/>
    <lineage>
        <taxon>Bacteria</taxon>
        <taxon>Bacillati</taxon>
        <taxon>Cyanobacteriota</taxon>
        <taxon>Cyanophyceae</taxon>
        <taxon>Oscillatoriophycideae</taxon>
        <taxon>Oscillatoriales</taxon>
        <taxon>Oscillatoriales incertae sedis</taxon>
        <taxon>Zarconia</taxon>
        <taxon>Zarconia navalis</taxon>
    </lineage>
</organism>
<comment type="similarity">
    <text evidence="1">Belongs to the UPF0367 family.</text>
</comment>
<reference evidence="2" key="1">
    <citation type="submission" date="2020-10" db="EMBL/GenBank/DDBJ databases">
        <authorList>
            <person name="Castelo-Branco R."/>
            <person name="Eusebio N."/>
            <person name="Adriana R."/>
            <person name="Vieira A."/>
            <person name="Brugerolle De Fraissinette N."/>
            <person name="Rezende De Castro R."/>
            <person name="Schneider M.P."/>
            <person name="Vasconcelos V."/>
            <person name="Leao P.N."/>
        </authorList>
    </citation>
    <scope>NUCLEOTIDE SEQUENCE</scope>
    <source>
        <strain evidence="2">LEGE 11467</strain>
    </source>
</reference>
<dbReference type="AlphaFoldDB" id="A0A928VUK3"/>
<gene>
    <name evidence="2" type="ORF">IQ235_06390</name>
</gene>
<name>A0A928VUK3_9CYAN</name>
<evidence type="ECO:0000313" key="3">
    <source>
        <dbReference type="Proteomes" id="UP000621799"/>
    </source>
</evidence>
<protein>
    <recommendedName>
        <fullName evidence="1">UPF0367 protein IQ235_06390</fullName>
    </recommendedName>
</protein>
<accession>A0A928VUK3</accession>
<keyword evidence="3" id="KW-1185">Reference proteome</keyword>
<comment type="caution">
    <text evidence="2">The sequence shown here is derived from an EMBL/GenBank/DDBJ whole genome shotgun (WGS) entry which is preliminary data.</text>
</comment>
<dbReference type="HAMAP" id="MF_01360">
    <property type="entry name" value="UPF0367"/>
    <property type="match status" value="1"/>
</dbReference>
<dbReference type="RefSeq" id="WP_264320663.1">
    <property type="nucleotide sequence ID" value="NZ_JADEXN010000082.1"/>
</dbReference>
<proteinExistence type="inferred from homology"/>